<comment type="caution">
    <text evidence="1">The sequence shown here is derived from an EMBL/GenBank/DDBJ whole genome shotgun (WGS) entry which is preliminary data.</text>
</comment>
<accession>A0A162Q9T9</accession>
<proteinExistence type="predicted"/>
<organism evidence="1 2">
    <name type="scientific">Colletotrichum incanum</name>
    <name type="common">Soybean anthracnose fungus</name>
    <dbReference type="NCBI Taxonomy" id="1573173"/>
    <lineage>
        <taxon>Eukaryota</taxon>
        <taxon>Fungi</taxon>
        <taxon>Dikarya</taxon>
        <taxon>Ascomycota</taxon>
        <taxon>Pezizomycotina</taxon>
        <taxon>Sordariomycetes</taxon>
        <taxon>Hypocreomycetidae</taxon>
        <taxon>Glomerellales</taxon>
        <taxon>Glomerellaceae</taxon>
        <taxon>Colletotrichum</taxon>
        <taxon>Colletotrichum spaethianum species complex</taxon>
    </lineage>
</organism>
<dbReference type="Proteomes" id="UP000076584">
    <property type="component" value="Unassembled WGS sequence"/>
</dbReference>
<evidence type="ECO:0000313" key="2">
    <source>
        <dbReference type="Proteomes" id="UP000076584"/>
    </source>
</evidence>
<evidence type="ECO:0000313" key="1">
    <source>
        <dbReference type="EMBL" id="KZL88275.1"/>
    </source>
</evidence>
<dbReference type="AlphaFoldDB" id="A0A162Q9T9"/>
<dbReference type="EMBL" id="LFIW01000022">
    <property type="protein sequence ID" value="KZL88275.1"/>
    <property type="molecule type" value="Genomic_DNA"/>
</dbReference>
<reference evidence="1 2" key="1">
    <citation type="submission" date="2015-06" db="EMBL/GenBank/DDBJ databases">
        <title>Survival trade-offs in plant roots during colonization by closely related pathogenic and mutualistic fungi.</title>
        <authorList>
            <person name="Hacquard S."/>
            <person name="Kracher B."/>
            <person name="Hiruma K."/>
            <person name="Weinman A."/>
            <person name="Muench P."/>
            <person name="Garrido Oter R."/>
            <person name="Ver Loren van Themaat E."/>
            <person name="Dallerey J.-F."/>
            <person name="Damm U."/>
            <person name="Henrissat B."/>
            <person name="Lespinet O."/>
            <person name="Thon M."/>
            <person name="Kemen E."/>
            <person name="McHardy A.C."/>
            <person name="Schulze-Lefert P."/>
            <person name="O'Connell R.J."/>
        </authorList>
    </citation>
    <scope>NUCLEOTIDE SEQUENCE [LARGE SCALE GENOMIC DNA]</scope>
    <source>
        <strain evidence="1 2">MAFF 238704</strain>
    </source>
</reference>
<gene>
    <name evidence="1" type="ORF">CI238_01226</name>
</gene>
<protein>
    <submittedName>
        <fullName evidence="1">Secreted protein</fullName>
    </submittedName>
</protein>
<dbReference type="OrthoDB" id="4825549at2759"/>
<sequence length="131" mass="14439">MKIATVLTSLTAFIAVGIETASARCFQSGATYEDKDTSKWHIQRACEGYDGKAGAFQGYYRPGEFKSACVTISGTQVIRMSVGNLNKNAGFDLGDKDCTLRLQNEVNNCNRGSEHDVSGWRFRVDPNNERC</sequence>
<name>A0A162Q9T9_COLIC</name>
<keyword evidence="2" id="KW-1185">Reference proteome</keyword>